<dbReference type="GO" id="GO:0042773">
    <property type="term" value="P:ATP synthesis coupled electron transport"/>
    <property type="evidence" value="ECO:0007669"/>
    <property type="project" value="InterPro"/>
</dbReference>
<dbReference type="PANTHER" id="PTHR42829">
    <property type="entry name" value="NADH-UBIQUINONE OXIDOREDUCTASE CHAIN 5"/>
    <property type="match status" value="1"/>
</dbReference>
<reference evidence="10" key="1">
    <citation type="journal article" date="2018" name="Genomics">
        <title>Probing recalcitrant problems in polyclad evolution and systematics with novel mitochondrial genome resources.</title>
        <authorList>
            <person name="Kenny N.J."/>
            <person name="Norena C."/>
            <person name="Damborenea C."/>
            <person name="Grande C."/>
        </authorList>
    </citation>
    <scope>NUCLEOTIDE SEQUENCE</scope>
</reference>
<feature type="transmembrane region" description="Helical" evidence="8">
    <location>
        <begin position="540"/>
        <end position="557"/>
    </location>
</feature>
<keyword evidence="5 8" id="KW-0472">Membrane</keyword>
<evidence type="ECO:0000256" key="4">
    <source>
        <dbReference type="ARBA" id="ARBA00022989"/>
    </source>
</evidence>
<dbReference type="PRINTS" id="PR01434">
    <property type="entry name" value="NADHDHGNASE5"/>
</dbReference>
<dbReference type="GO" id="GO:0008137">
    <property type="term" value="F:NADH dehydrogenase (ubiquinone) activity"/>
    <property type="evidence" value="ECO:0007669"/>
    <property type="project" value="UniProtKB-EC"/>
</dbReference>
<feature type="transmembrane region" description="Helical" evidence="8">
    <location>
        <begin position="266"/>
        <end position="284"/>
    </location>
</feature>
<feature type="transmembrane region" description="Helical" evidence="8">
    <location>
        <begin position="290"/>
        <end position="312"/>
    </location>
</feature>
<dbReference type="GO" id="GO:0015990">
    <property type="term" value="P:electron transport coupled proton transport"/>
    <property type="evidence" value="ECO:0007669"/>
    <property type="project" value="TreeGrafter"/>
</dbReference>
<feature type="transmembrane region" description="Helical" evidence="8">
    <location>
        <begin position="472"/>
        <end position="490"/>
    </location>
</feature>
<dbReference type="InterPro" id="IPR003945">
    <property type="entry name" value="NU5C-like"/>
</dbReference>
<feature type="transmembrane region" description="Helical" evidence="8">
    <location>
        <begin position="212"/>
        <end position="231"/>
    </location>
</feature>
<dbReference type="GO" id="GO:0016020">
    <property type="term" value="C:membrane"/>
    <property type="evidence" value="ECO:0007669"/>
    <property type="project" value="UniProtKB-SubCell"/>
</dbReference>
<evidence type="ECO:0000256" key="2">
    <source>
        <dbReference type="ARBA" id="ARBA00012944"/>
    </source>
</evidence>
<keyword evidence="10" id="KW-0496">Mitochondrion</keyword>
<gene>
    <name evidence="10" type="primary">ND5</name>
</gene>
<protein>
    <recommendedName>
        <fullName evidence="2">NADH:ubiquinone reductase (H(+)-translocating)</fullName>
        <ecNumber evidence="2">7.1.1.2</ecNumber>
    </recommendedName>
    <alternativeName>
        <fullName evidence="6">NADH dehydrogenase subunit 5</fullName>
    </alternativeName>
</protein>
<comment type="subcellular location">
    <subcellularLocation>
        <location evidence="1">Membrane</location>
        <topology evidence="1">Multi-pass membrane protein</topology>
    </subcellularLocation>
</comment>
<organism evidence="10">
    <name type="scientific">Cryptocelis alba</name>
    <dbReference type="NCBI Taxonomy" id="2115975"/>
    <lineage>
        <taxon>Eukaryota</taxon>
        <taxon>Metazoa</taxon>
        <taxon>Spiralia</taxon>
        <taxon>Lophotrochozoa</taxon>
        <taxon>Platyhelminthes</taxon>
        <taxon>Rhabditophora</taxon>
        <taxon>Polycladida</taxon>
        <taxon>Acotylea</taxon>
        <taxon>Cryptoceloidea</taxon>
        <taxon>Cryptocelidae</taxon>
        <taxon>Cryptocelis</taxon>
    </lineage>
</organism>
<evidence type="ECO:0000259" key="9">
    <source>
        <dbReference type="Pfam" id="PF00361"/>
    </source>
</evidence>
<evidence type="ECO:0000256" key="5">
    <source>
        <dbReference type="ARBA" id="ARBA00023136"/>
    </source>
</evidence>
<evidence type="ECO:0000256" key="8">
    <source>
        <dbReference type="SAM" id="Phobius"/>
    </source>
</evidence>
<feature type="transmembrane region" description="Helical" evidence="8">
    <location>
        <begin position="146"/>
        <end position="166"/>
    </location>
</feature>
<evidence type="ECO:0000256" key="1">
    <source>
        <dbReference type="ARBA" id="ARBA00004141"/>
    </source>
</evidence>
<evidence type="ECO:0000256" key="7">
    <source>
        <dbReference type="ARBA" id="ARBA00049551"/>
    </source>
</evidence>
<feature type="transmembrane region" description="Helical" evidence="8">
    <location>
        <begin position="87"/>
        <end position="108"/>
    </location>
</feature>
<evidence type="ECO:0000313" key="10">
    <source>
        <dbReference type="EMBL" id="AVP74392.1"/>
    </source>
</evidence>
<feature type="transmembrane region" description="Helical" evidence="8">
    <location>
        <begin position="237"/>
        <end position="259"/>
    </location>
</feature>
<dbReference type="EMBL" id="MF993331">
    <property type="protein sequence ID" value="AVP74392.1"/>
    <property type="molecule type" value="Genomic_DNA"/>
</dbReference>
<evidence type="ECO:0000256" key="3">
    <source>
        <dbReference type="ARBA" id="ARBA00022692"/>
    </source>
</evidence>
<feature type="transmembrane region" description="Helical" evidence="8">
    <location>
        <begin position="178"/>
        <end position="200"/>
    </location>
</feature>
<feature type="transmembrane region" description="Helical" evidence="8">
    <location>
        <begin position="411"/>
        <end position="433"/>
    </location>
</feature>
<comment type="catalytic activity">
    <reaction evidence="7">
        <text>a ubiquinone + NADH + 5 H(+)(in) = a ubiquinol + NAD(+) + 4 H(+)(out)</text>
        <dbReference type="Rhea" id="RHEA:29091"/>
        <dbReference type="Rhea" id="RHEA-COMP:9565"/>
        <dbReference type="Rhea" id="RHEA-COMP:9566"/>
        <dbReference type="ChEBI" id="CHEBI:15378"/>
        <dbReference type="ChEBI" id="CHEBI:16389"/>
        <dbReference type="ChEBI" id="CHEBI:17976"/>
        <dbReference type="ChEBI" id="CHEBI:57540"/>
        <dbReference type="ChEBI" id="CHEBI:57945"/>
        <dbReference type="EC" id="7.1.1.2"/>
    </reaction>
</comment>
<feature type="transmembrane region" description="Helical" evidence="8">
    <location>
        <begin position="12"/>
        <end position="32"/>
    </location>
</feature>
<keyword evidence="4 8" id="KW-1133">Transmembrane helix</keyword>
<geneLocation type="mitochondrion" evidence="10"/>
<accession>A0A2R3SK33</accession>
<dbReference type="GO" id="GO:0003954">
    <property type="term" value="F:NADH dehydrogenase activity"/>
    <property type="evidence" value="ECO:0007669"/>
    <property type="project" value="TreeGrafter"/>
</dbReference>
<feature type="transmembrane region" description="Helical" evidence="8">
    <location>
        <begin position="367"/>
        <end position="386"/>
    </location>
</feature>
<dbReference type="InterPro" id="IPR001750">
    <property type="entry name" value="ND/Mrp_TM"/>
</dbReference>
<name>A0A2R3SK33_9PLAT</name>
<dbReference type="PANTHER" id="PTHR42829:SF2">
    <property type="entry name" value="NADH-UBIQUINONE OXIDOREDUCTASE CHAIN 5"/>
    <property type="match status" value="1"/>
</dbReference>
<dbReference type="AlphaFoldDB" id="A0A2R3SK33"/>
<keyword evidence="3 8" id="KW-0812">Transmembrane</keyword>
<feature type="transmembrane region" description="Helical" evidence="8">
    <location>
        <begin position="52"/>
        <end position="75"/>
    </location>
</feature>
<feature type="transmembrane region" description="Helical" evidence="8">
    <location>
        <begin position="333"/>
        <end position="355"/>
    </location>
</feature>
<feature type="domain" description="NADH:quinone oxidoreductase/Mrp antiporter transmembrane" evidence="9">
    <location>
        <begin position="112"/>
        <end position="375"/>
    </location>
</feature>
<dbReference type="EC" id="7.1.1.2" evidence="2"/>
<feature type="transmembrane region" description="Helical" evidence="8">
    <location>
        <begin position="439"/>
        <end position="460"/>
    </location>
</feature>
<evidence type="ECO:0000256" key="6">
    <source>
        <dbReference type="ARBA" id="ARBA00031027"/>
    </source>
</evidence>
<proteinExistence type="predicted"/>
<feature type="transmembrane region" description="Helical" evidence="8">
    <location>
        <begin position="114"/>
        <end position="134"/>
    </location>
</feature>
<dbReference type="Pfam" id="PF00361">
    <property type="entry name" value="Proton_antipo_M"/>
    <property type="match status" value="1"/>
</dbReference>
<sequence length="558" mass="62599">MDLVKTNCSLAIISSNIFFFLSILFGVLYSFNTNSYLITLNILDFCGLSIDLSFFVDWISLLFFSVLCVIVSCVLKFSEIYMANDIFNTRFTWLVLSFVFSMFCLIFFPHFFFLLVGWDGLGITSFLLVIYYLSDSSWAAGMKTYLLNRVGDSFFIIALVLFLHNGSWDINSIDSNNLLALLIVLGSFTKSAQFPFSSWLPAAMAAPTPVSALVHSSTLVTAGIYLMVRFSSIFPDWLFFLIGISGMWTLYSASLAACSEFDAKKVVAFSTLSQLGLMAVSISLNLPMVAFFHLITHAMFKALIFICVGYLINNSGHFQDLRSLNGLWLTSPLLAITLIVSSLSLMGFPFLAGFFSKELILENNILIINQVFHLLLLFSLPLTSYYSCRLVFNILNGCNYNSVSCQNDDNVLLFSLLPLYLGSILVGSALYPQFYSLSSIYPCHMMKFFVALFIFSGVFLSWKDVKINNNSFIWFSSTICFLVPFNSSFWNNKFGNVGSDLYYLLDQGILSNLIYHLDNNIQNYGSFFTSSLSLFDTVNGKYYVMGILGLGGFIGILT</sequence>